<dbReference type="CDD" id="cd07067">
    <property type="entry name" value="HP_PGM_like"/>
    <property type="match status" value="1"/>
</dbReference>
<dbReference type="EMBL" id="AEBR01000015">
    <property type="protein sequence ID" value="EFM83799.1"/>
    <property type="molecule type" value="Genomic_DNA"/>
</dbReference>
<dbReference type="InterPro" id="IPR029033">
    <property type="entry name" value="His_PPase_superfam"/>
</dbReference>
<sequence>MLYVVRHGETDYNVARRICGHAEAQLTEKGYQQAELVAEKIAKQGIQIDRLLASPLKRAQETARKIAERNQLTIETEPRLIEMNFGIYDGEPIETTAFQENRSEISLPFPEGESVLDVAGRIYPLIEEALASEETYLFVCHNAVMRVIDNYFNGKKIQDFLDFHCENTQLVQYGE</sequence>
<dbReference type="SUPFAM" id="SSF53254">
    <property type="entry name" value="Phosphoglycerate mutase-like"/>
    <property type="match status" value="1"/>
</dbReference>
<dbReference type="PANTHER" id="PTHR48100:SF51">
    <property type="entry name" value="PHOSPHOGLYCERATE MUTASE"/>
    <property type="match status" value="1"/>
</dbReference>
<dbReference type="Proteomes" id="UP000004846">
    <property type="component" value="Unassembled WGS sequence"/>
</dbReference>
<feature type="active site" description="Proton donor/acceptor" evidence="1">
    <location>
        <position position="82"/>
    </location>
</feature>
<evidence type="ECO:0000313" key="3">
    <source>
        <dbReference type="EMBL" id="EFM83799.1"/>
    </source>
</evidence>
<dbReference type="HOGENOM" id="CLU_033323_9_4_9"/>
<accession>A0A125W8V1</accession>
<evidence type="ECO:0000256" key="2">
    <source>
        <dbReference type="PIRSR" id="PIRSR613078-2"/>
    </source>
</evidence>
<dbReference type="Gene3D" id="3.40.50.1240">
    <property type="entry name" value="Phosphoglycerate mutase-like"/>
    <property type="match status" value="1"/>
</dbReference>
<proteinExistence type="predicted"/>
<dbReference type="PANTHER" id="PTHR48100">
    <property type="entry name" value="BROAD-SPECIFICITY PHOSPHATASE YOR283W-RELATED"/>
    <property type="match status" value="1"/>
</dbReference>
<dbReference type="InterPro" id="IPR001345">
    <property type="entry name" value="PG/BPGM_mutase_AS"/>
</dbReference>
<feature type="binding site" evidence="2">
    <location>
        <begin position="6"/>
        <end position="13"/>
    </location>
    <ligand>
        <name>substrate</name>
    </ligand>
</feature>
<name>A0A125W8V1_ENTFL</name>
<dbReference type="Pfam" id="PF00300">
    <property type="entry name" value="His_Phos_1"/>
    <property type="match status" value="1"/>
</dbReference>
<dbReference type="InterPro" id="IPR050275">
    <property type="entry name" value="PGM_Phosphatase"/>
</dbReference>
<dbReference type="GeneID" id="60894885"/>
<gene>
    <name evidence="3" type="ORF">HMPREF9498_00593</name>
</gene>
<dbReference type="GO" id="GO:0016791">
    <property type="term" value="F:phosphatase activity"/>
    <property type="evidence" value="ECO:0007669"/>
    <property type="project" value="TreeGrafter"/>
</dbReference>
<dbReference type="SMART" id="SM00855">
    <property type="entry name" value="PGAM"/>
    <property type="match status" value="1"/>
</dbReference>
<protein>
    <submittedName>
        <fullName evidence="3">Phosphoglycerate mutase family protein</fullName>
    </submittedName>
</protein>
<evidence type="ECO:0000313" key="4">
    <source>
        <dbReference type="Proteomes" id="UP000004846"/>
    </source>
</evidence>
<feature type="binding site" evidence="2">
    <location>
        <position position="58"/>
    </location>
    <ligand>
        <name>substrate</name>
    </ligand>
</feature>
<dbReference type="RefSeq" id="WP_002359138.1">
    <property type="nucleotide sequence ID" value="NZ_GL454421.1"/>
</dbReference>
<dbReference type="AlphaFoldDB" id="A0A125W8V1"/>
<evidence type="ECO:0000256" key="1">
    <source>
        <dbReference type="PIRSR" id="PIRSR613078-1"/>
    </source>
</evidence>
<dbReference type="PIRSF" id="PIRSF000709">
    <property type="entry name" value="6PFK_2-Ptase"/>
    <property type="match status" value="1"/>
</dbReference>
<dbReference type="PROSITE" id="PS00175">
    <property type="entry name" value="PG_MUTASE"/>
    <property type="match status" value="1"/>
</dbReference>
<reference evidence="3 4" key="1">
    <citation type="submission" date="2010-07" db="EMBL/GenBank/DDBJ databases">
        <authorList>
            <person name="Sid Ahmed O."/>
        </authorList>
    </citation>
    <scope>NUCLEOTIDE SEQUENCE [LARGE SCALE GENOMIC DNA]</scope>
    <source>
        <strain evidence="3 4">TX4248</strain>
    </source>
</reference>
<organism evidence="3 4">
    <name type="scientific">Enterococcus faecalis TX4248</name>
    <dbReference type="NCBI Taxonomy" id="749495"/>
    <lineage>
        <taxon>Bacteria</taxon>
        <taxon>Bacillati</taxon>
        <taxon>Bacillota</taxon>
        <taxon>Bacilli</taxon>
        <taxon>Lactobacillales</taxon>
        <taxon>Enterococcaceae</taxon>
        <taxon>Enterococcus</taxon>
    </lineage>
</organism>
<dbReference type="InterPro" id="IPR013078">
    <property type="entry name" value="His_Pase_superF_clade-1"/>
</dbReference>
<feature type="active site" description="Tele-phosphohistidine intermediate" evidence="1">
    <location>
        <position position="7"/>
    </location>
</feature>
<dbReference type="GO" id="GO:0005737">
    <property type="term" value="C:cytoplasm"/>
    <property type="evidence" value="ECO:0007669"/>
    <property type="project" value="TreeGrafter"/>
</dbReference>
<comment type="caution">
    <text evidence="3">The sequence shown here is derived from an EMBL/GenBank/DDBJ whole genome shotgun (WGS) entry which is preliminary data.</text>
</comment>